<evidence type="ECO:0000259" key="6">
    <source>
        <dbReference type="Pfam" id="PF02558"/>
    </source>
</evidence>
<dbReference type="InterPro" id="IPR013332">
    <property type="entry name" value="KPR_N"/>
</dbReference>
<dbReference type="SUPFAM" id="SSF51735">
    <property type="entry name" value="NAD(P)-binding Rossmann-fold domains"/>
    <property type="match status" value="1"/>
</dbReference>
<dbReference type="Pfam" id="PF02558">
    <property type="entry name" value="ApbA"/>
    <property type="match status" value="1"/>
</dbReference>
<dbReference type="PANTHER" id="PTHR43765">
    <property type="entry name" value="2-DEHYDROPANTOATE 2-REDUCTASE-RELATED"/>
    <property type="match status" value="1"/>
</dbReference>
<proteinExistence type="inferred from homology"/>
<accession>A0A1V6PEQ6</accession>
<dbReference type="InterPro" id="IPR003710">
    <property type="entry name" value="ApbA"/>
</dbReference>
<dbReference type="Gene3D" id="3.40.50.720">
    <property type="entry name" value="NAD(P)-binding Rossmann-like Domain"/>
    <property type="match status" value="1"/>
</dbReference>
<dbReference type="GO" id="GO:0008677">
    <property type="term" value="F:2-dehydropantoate 2-reductase activity"/>
    <property type="evidence" value="ECO:0007669"/>
    <property type="project" value="UniProtKB-EC"/>
</dbReference>
<dbReference type="PANTHER" id="PTHR43765:SF2">
    <property type="entry name" value="2-DEHYDROPANTOATE 2-REDUCTASE"/>
    <property type="match status" value="1"/>
</dbReference>
<keyword evidence="4" id="KW-0560">Oxidoreductase</keyword>
<dbReference type="InterPro" id="IPR036291">
    <property type="entry name" value="NAD(P)-bd_dom_sf"/>
</dbReference>
<sequence length="522" mass="57287">MTSKLSPIYVLGLGSIGSFIAHSLRSLPDPPCVTLLVHKEGLYQELSSSNWTLGLRIGEDGILEERSGFDAELLEKKISSCTDPIRYLIVAVKASATVTALEPFKARIGRETTICLFQNGLGQVEELNEQLFIDPSTRPTYMFGIVRHGVYLNSAIEAVLSGPNGCAAVGFVDSGDNAALCQHRFLLDALLRSPRLRCTELNWADLLRVQLLKLATNCVINPLTAVLDIRNGGLFDNPHLWPIQHCLLKEISNVFENLPEIKCLPRDPAHFSVASLTAIVQDTVEKTAHNSSSMREDIRKGRPTEIGFINGWIIKRGKELGLDCAEERDTKTCVALLAPAPGVSLLSSASLLSSLRVPYNDPSTLYYFLCDPNGEQSLEEPKTSIASVLCLCLMAFHSPVRDQEWRNTAQSRLPLWTTSFDHALSQIPKEVLQQIAPHSDSTNSDGSPSAHEVSSQLCALGCPTPDAVARIVRLRLESSDWTQTGLQPGHIFPFRPTSGSSTRESASFTTQRCFLKTANVYC</sequence>
<dbReference type="GO" id="GO:0005739">
    <property type="term" value="C:mitochondrion"/>
    <property type="evidence" value="ECO:0007669"/>
    <property type="project" value="TreeGrafter"/>
</dbReference>
<dbReference type="Gene3D" id="1.10.1040.10">
    <property type="entry name" value="N-(1-d-carboxylethyl)-l-norvaline Dehydrogenase, domain 2"/>
    <property type="match status" value="1"/>
</dbReference>
<evidence type="ECO:0000256" key="1">
    <source>
        <dbReference type="ARBA" id="ARBA00007870"/>
    </source>
</evidence>
<dbReference type="InterPro" id="IPR013328">
    <property type="entry name" value="6PGD_dom2"/>
</dbReference>
<dbReference type="NCBIfam" id="TIGR00745">
    <property type="entry name" value="apbA_panE"/>
    <property type="match status" value="1"/>
</dbReference>
<feature type="domain" description="Ketopantoate reductase C-terminal" evidence="7">
    <location>
        <begin position="206"/>
        <end position="324"/>
    </location>
</feature>
<name>A0A1V6PEQ6_9EURO</name>
<dbReference type="EMBL" id="MDYN01000147">
    <property type="protein sequence ID" value="OQD75570.1"/>
    <property type="molecule type" value="Genomic_DNA"/>
</dbReference>
<protein>
    <recommendedName>
        <fullName evidence="2">2-dehydropantoate 2-reductase</fullName>
        <ecNumber evidence="2">1.1.1.169</ecNumber>
    </recommendedName>
    <alternativeName>
        <fullName evidence="5">Ketopantoate reductase</fullName>
    </alternativeName>
</protein>
<organism evidence="8 9">
    <name type="scientific">Penicillium antarcticum</name>
    <dbReference type="NCBI Taxonomy" id="416450"/>
    <lineage>
        <taxon>Eukaryota</taxon>
        <taxon>Fungi</taxon>
        <taxon>Dikarya</taxon>
        <taxon>Ascomycota</taxon>
        <taxon>Pezizomycotina</taxon>
        <taxon>Eurotiomycetes</taxon>
        <taxon>Eurotiomycetidae</taxon>
        <taxon>Eurotiales</taxon>
        <taxon>Aspergillaceae</taxon>
        <taxon>Penicillium</taxon>
    </lineage>
</organism>
<dbReference type="GO" id="GO:0015940">
    <property type="term" value="P:pantothenate biosynthetic process"/>
    <property type="evidence" value="ECO:0007669"/>
    <property type="project" value="InterPro"/>
</dbReference>
<dbReference type="InterPro" id="IPR008927">
    <property type="entry name" value="6-PGluconate_DH-like_C_sf"/>
</dbReference>
<evidence type="ECO:0000313" key="8">
    <source>
        <dbReference type="EMBL" id="OQD75570.1"/>
    </source>
</evidence>
<dbReference type="InterPro" id="IPR013752">
    <property type="entry name" value="KPA_reductase"/>
</dbReference>
<evidence type="ECO:0000256" key="4">
    <source>
        <dbReference type="ARBA" id="ARBA00023002"/>
    </source>
</evidence>
<keyword evidence="9" id="KW-1185">Reference proteome</keyword>
<feature type="domain" description="Ketopantoate reductase N-terminal" evidence="6">
    <location>
        <begin position="8"/>
        <end position="165"/>
    </location>
</feature>
<evidence type="ECO:0000256" key="2">
    <source>
        <dbReference type="ARBA" id="ARBA00013014"/>
    </source>
</evidence>
<dbReference type="InterPro" id="IPR050838">
    <property type="entry name" value="Ketopantoate_reductase"/>
</dbReference>
<dbReference type="GO" id="GO:0050661">
    <property type="term" value="F:NADP binding"/>
    <property type="evidence" value="ECO:0007669"/>
    <property type="project" value="TreeGrafter"/>
</dbReference>
<evidence type="ECO:0000256" key="3">
    <source>
        <dbReference type="ARBA" id="ARBA00022857"/>
    </source>
</evidence>
<keyword evidence="3" id="KW-0521">NADP</keyword>
<comment type="caution">
    <text evidence="8">The sequence shown here is derived from an EMBL/GenBank/DDBJ whole genome shotgun (WGS) entry which is preliminary data.</text>
</comment>
<dbReference type="Proteomes" id="UP000191672">
    <property type="component" value="Unassembled WGS sequence"/>
</dbReference>
<comment type="similarity">
    <text evidence="1">Belongs to the ketopantoate reductase family.</text>
</comment>
<dbReference type="SUPFAM" id="SSF48179">
    <property type="entry name" value="6-phosphogluconate dehydrogenase C-terminal domain-like"/>
    <property type="match status" value="1"/>
</dbReference>
<dbReference type="AlphaFoldDB" id="A0A1V6PEQ6"/>
<gene>
    <name evidence="8" type="ORF">PENANT_c147G06248</name>
</gene>
<dbReference type="Pfam" id="PF08546">
    <property type="entry name" value="ApbA_C"/>
    <property type="match status" value="1"/>
</dbReference>
<reference evidence="9" key="1">
    <citation type="journal article" date="2017" name="Nat. Microbiol.">
        <title>Global analysis of biosynthetic gene clusters reveals vast potential of secondary metabolite production in Penicillium species.</title>
        <authorList>
            <person name="Nielsen J.C."/>
            <person name="Grijseels S."/>
            <person name="Prigent S."/>
            <person name="Ji B."/>
            <person name="Dainat J."/>
            <person name="Nielsen K.F."/>
            <person name="Frisvad J.C."/>
            <person name="Workman M."/>
            <person name="Nielsen J."/>
        </authorList>
    </citation>
    <scope>NUCLEOTIDE SEQUENCE [LARGE SCALE GENOMIC DNA]</scope>
    <source>
        <strain evidence="9">IBT 31811</strain>
    </source>
</reference>
<dbReference type="EC" id="1.1.1.169" evidence="2"/>
<dbReference type="STRING" id="416450.A0A1V6PEQ6"/>
<evidence type="ECO:0000313" key="9">
    <source>
        <dbReference type="Proteomes" id="UP000191672"/>
    </source>
</evidence>
<evidence type="ECO:0000256" key="5">
    <source>
        <dbReference type="ARBA" id="ARBA00032024"/>
    </source>
</evidence>
<evidence type="ECO:0000259" key="7">
    <source>
        <dbReference type="Pfam" id="PF08546"/>
    </source>
</evidence>